<feature type="transmembrane region" description="Helical" evidence="5">
    <location>
        <begin position="40"/>
        <end position="64"/>
    </location>
</feature>
<sequence>MEHLVIKIVVIFCLLCLTLLAALLPFKIGHAGHGGRRQLILSYCNCFAGGVFLATSLLDLLPMIEEKFKAVFNESGIVTVFPVAEFTTCMGFFMVLLLEQIVHTFHERSFLHSHNHEVKAPLLEEQNEQRNRYMHSESNDAFSTRQTSCDSQKEILLKKEQQTEGSIRTYILVLALSMHSIFEGLALGLIVEVDRLIQITIAVIIHKSIIAFAMGVSMVQHKMAFGTVLKAAIIFSMMAPIGIGVGIGVLDSSSLKSSNLASGILQGIANGTFIFVTFFEILQSELARKGNRLLKVFFMIIGYSVVTGLLYYANIMESKSHPVSAKNSTSPSINIPEGVV</sequence>
<keyword evidence="2 5" id="KW-0812">Transmembrane</keyword>
<dbReference type="GO" id="GO:0005886">
    <property type="term" value="C:plasma membrane"/>
    <property type="evidence" value="ECO:0007669"/>
    <property type="project" value="TreeGrafter"/>
</dbReference>
<dbReference type="GeneID" id="110237220"/>
<comment type="subcellular location">
    <subcellularLocation>
        <location evidence="1">Membrane</location>
        <topology evidence="1">Multi-pass membrane protein</topology>
    </subcellularLocation>
</comment>
<dbReference type="OrthoDB" id="448280at2759"/>
<evidence type="ECO:0000256" key="5">
    <source>
        <dbReference type="SAM" id="Phobius"/>
    </source>
</evidence>
<keyword evidence="3 5" id="KW-1133">Transmembrane helix</keyword>
<dbReference type="AlphaFoldDB" id="A0A913X4L4"/>
<dbReference type="Pfam" id="PF02535">
    <property type="entry name" value="Zip"/>
    <property type="match status" value="1"/>
</dbReference>
<dbReference type="GO" id="GO:0005385">
    <property type="term" value="F:zinc ion transmembrane transporter activity"/>
    <property type="evidence" value="ECO:0007669"/>
    <property type="project" value="TreeGrafter"/>
</dbReference>
<evidence type="ECO:0000256" key="2">
    <source>
        <dbReference type="ARBA" id="ARBA00022692"/>
    </source>
</evidence>
<dbReference type="InterPro" id="IPR003689">
    <property type="entry name" value="ZIP"/>
</dbReference>
<organism evidence="6 7">
    <name type="scientific">Exaiptasia diaphana</name>
    <name type="common">Tropical sea anemone</name>
    <name type="synonym">Aiptasia pulchella</name>
    <dbReference type="NCBI Taxonomy" id="2652724"/>
    <lineage>
        <taxon>Eukaryota</taxon>
        <taxon>Metazoa</taxon>
        <taxon>Cnidaria</taxon>
        <taxon>Anthozoa</taxon>
        <taxon>Hexacorallia</taxon>
        <taxon>Actiniaria</taxon>
        <taxon>Aiptasiidae</taxon>
        <taxon>Exaiptasia</taxon>
    </lineage>
</organism>
<feature type="transmembrane region" description="Helical" evidence="5">
    <location>
        <begin position="196"/>
        <end position="216"/>
    </location>
</feature>
<protein>
    <submittedName>
        <fullName evidence="6">Uncharacterized protein</fullName>
    </submittedName>
</protein>
<dbReference type="RefSeq" id="XP_020898475.1">
    <property type="nucleotide sequence ID" value="XM_021042816.2"/>
</dbReference>
<feature type="transmembrane region" description="Helical" evidence="5">
    <location>
        <begin position="293"/>
        <end position="313"/>
    </location>
</feature>
<evidence type="ECO:0000313" key="7">
    <source>
        <dbReference type="Proteomes" id="UP000887567"/>
    </source>
</evidence>
<proteinExistence type="predicted"/>
<feature type="transmembrane region" description="Helical" evidence="5">
    <location>
        <begin position="6"/>
        <end position="28"/>
    </location>
</feature>
<feature type="transmembrane region" description="Helical" evidence="5">
    <location>
        <begin position="76"/>
        <end position="98"/>
    </location>
</feature>
<evidence type="ECO:0000256" key="4">
    <source>
        <dbReference type="ARBA" id="ARBA00023136"/>
    </source>
</evidence>
<dbReference type="KEGG" id="epa:110237220"/>
<feature type="transmembrane region" description="Helical" evidence="5">
    <location>
        <begin position="169"/>
        <end position="190"/>
    </location>
</feature>
<evidence type="ECO:0000256" key="3">
    <source>
        <dbReference type="ARBA" id="ARBA00022989"/>
    </source>
</evidence>
<dbReference type="OMA" id="SIAQYKW"/>
<reference evidence="6" key="1">
    <citation type="submission" date="2022-11" db="UniProtKB">
        <authorList>
            <consortium name="EnsemblMetazoa"/>
        </authorList>
    </citation>
    <scope>IDENTIFICATION</scope>
</reference>
<keyword evidence="4 5" id="KW-0472">Membrane</keyword>
<feature type="transmembrane region" description="Helical" evidence="5">
    <location>
        <begin position="228"/>
        <end position="248"/>
    </location>
</feature>
<dbReference type="EnsemblMetazoa" id="XM_021042816.2">
    <property type="protein sequence ID" value="XP_020898475.1"/>
    <property type="gene ID" value="LOC110237220"/>
</dbReference>
<evidence type="ECO:0000256" key="1">
    <source>
        <dbReference type="ARBA" id="ARBA00004141"/>
    </source>
</evidence>
<evidence type="ECO:0000313" key="6">
    <source>
        <dbReference type="EnsemblMetazoa" id="XP_020898475.1"/>
    </source>
</evidence>
<name>A0A913X4L4_EXADI</name>
<dbReference type="PANTHER" id="PTHR11040:SF140">
    <property type="entry name" value="ZRT (ZRT), IRT- (IRT-) LIKE PROTEIN TRANSPORTER"/>
    <property type="match status" value="1"/>
</dbReference>
<accession>A0A913X4L4</accession>
<dbReference type="PANTHER" id="PTHR11040">
    <property type="entry name" value="ZINC/IRON TRANSPORTER"/>
    <property type="match status" value="1"/>
</dbReference>
<keyword evidence="7" id="KW-1185">Reference proteome</keyword>
<feature type="transmembrane region" description="Helical" evidence="5">
    <location>
        <begin position="260"/>
        <end position="281"/>
    </location>
</feature>
<dbReference type="Proteomes" id="UP000887567">
    <property type="component" value="Unplaced"/>
</dbReference>